<evidence type="ECO:0000256" key="14">
    <source>
        <dbReference type="ARBA" id="ARBA00061589"/>
    </source>
</evidence>
<evidence type="ECO:0000256" key="16">
    <source>
        <dbReference type="ARBA" id="ARBA00068515"/>
    </source>
</evidence>
<evidence type="ECO:0000256" key="3">
    <source>
        <dbReference type="ARBA" id="ARBA00004569"/>
    </source>
</evidence>
<keyword evidence="11" id="KW-0496">Mitochondrion</keyword>
<dbReference type="PANTHER" id="PTHR10578:SF101">
    <property type="entry name" value="L-LACTATE DEHYDROGENASE (CYTOCHROME B2)"/>
    <property type="match status" value="1"/>
</dbReference>
<evidence type="ECO:0000313" key="20">
    <source>
        <dbReference type="EMBL" id="KIM27568.1"/>
    </source>
</evidence>
<evidence type="ECO:0000256" key="6">
    <source>
        <dbReference type="ARBA" id="ARBA00022630"/>
    </source>
</evidence>
<dbReference type="PROSITE" id="PS51349">
    <property type="entry name" value="FMN_HYDROXY_ACID_DH_2"/>
    <property type="match status" value="1"/>
</dbReference>
<gene>
    <name evidence="20" type="ORF">M408DRAFT_330001</name>
</gene>
<evidence type="ECO:0000256" key="5">
    <source>
        <dbReference type="ARBA" id="ARBA00022617"/>
    </source>
</evidence>
<comment type="catalytic activity">
    <reaction evidence="12">
        <text>(S)-lactate + 2 Fe(III)-[cytochrome c] = 2 Fe(II)-[cytochrome c] + pyruvate + 2 H(+)</text>
        <dbReference type="Rhea" id="RHEA:19909"/>
        <dbReference type="Rhea" id="RHEA-COMP:10350"/>
        <dbReference type="Rhea" id="RHEA-COMP:14399"/>
        <dbReference type="ChEBI" id="CHEBI:15361"/>
        <dbReference type="ChEBI" id="CHEBI:15378"/>
        <dbReference type="ChEBI" id="CHEBI:16651"/>
        <dbReference type="ChEBI" id="CHEBI:29033"/>
        <dbReference type="ChEBI" id="CHEBI:29034"/>
        <dbReference type="EC" id="1.1.2.3"/>
    </reaction>
    <physiologicalReaction direction="left-to-right" evidence="12">
        <dbReference type="Rhea" id="RHEA:19910"/>
    </physiologicalReaction>
</comment>
<dbReference type="EC" id="1.1.2.3" evidence="15"/>
<dbReference type="InterPro" id="IPR008259">
    <property type="entry name" value="FMN_hydac_DH_AS"/>
</dbReference>
<evidence type="ECO:0000256" key="11">
    <source>
        <dbReference type="ARBA" id="ARBA00023128"/>
    </source>
</evidence>
<keyword evidence="8" id="KW-0479">Metal-binding</keyword>
<dbReference type="SUPFAM" id="SSF51395">
    <property type="entry name" value="FMN-linked oxidoreductases"/>
    <property type="match status" value="1"/>
</dbReference>
<dbReference type="InterPro" id="IPR000262">
    <property type="entry name" value="FMN-dep_DH"/>
</dbReference>
<proteinExistence type="inferred from homology"/>
<keyword evidence="5" id="KW-0349">Heme</keyword>
<dbReference type="InterPro" id="IPR001199">
    <property type="entry name" value="Cyt_B5-like_heme/steroid-bd"/>
</dbReference>
<keyword evidence="10" id="KW-0408">Iron</keyword>
<dbReference type="Proteomes" id="UP000054097">
    <property type="component" value="Unassembled WGS sequence"/>
</dbReference>
<name>A0A0C2WMR5_SERVB</name>
<evidence type="ECO:0000259" key="18">
    <source>
        <dbReference type="PROSITE" id="PS50255"/>
    </source>
</evidence>
<dbReference type="Pfam" id="PF01070">
    <property type="entry name" value="FMN_dh"/>
    <property type="match status" value="1"/>
</dbReference>
<evidence type="ECO:0000256" key="2">
    <source>
        <dbReference type="ARBA" id="ARBA00001970"/>
    </source>
</evidence>
<dbReference type="CDD" id="cd02922">
    <property type="entry name" value="FCB2_FMN"/>
    <property type="match status" value="1"/>
</dbReference>
<dbReference type="InterPro" id="IPR013785">
    <property type="entry name" value="Aldolase_TIM"/>
</dbReference>
<evidence type="ECO:0000256" key="12">
    <source>
        <dbReference type="ARBA" id="ARBA00052399"/>
    </source>
</evidence>
<dbReference type="STRING" id="933852.A0A0C2WMR5"/>
<keyword evidence="6" id="KW-0285">Flavoprotein</keyword>
<comment type="cofactor">
    <cofactor evidence="2">
        <name>heme b</name>
        <dbReference type="ChEBI" id="CHEBI:60344"/>
    </cofactor>
</comment>
<evidence type="ECO:0000256" key="8">
    <source>
        <dbReference type="ARBA" id="ARBA00022723"/>
    </source>
</evidence>
<comment type="cofactor">
    <cofactor evidence="1">
        <name>FMN</name>
        <dbReference type="ChEBI" id="CHEBI:58210"/>
    </cofactor>
</comment>
<sequence length="585" mass="63648">MAQRFARLWRVSSSSSATLSNTFRSRPWVSKRYLFDAGSSAAAATAFGGKTKAALIFGGAASTFVLATYYQLLHPGSLPIQEGNGLHPDSPQEVSAGPTVKTGLISYSEVQTHNTATSCWVIINGEVYDVTELLETHPGGKHVILKVAGTDATRIFTPIHPPNVLDTWPDLVKVGRVDPDTIPALSIEPSEEEKRIAEARAALPHPAAALNLDDIETLAETVLSSTAWAYYSSAGDDEVTNRENSAAYWRLWFRPRVLNKISHADAATTLLSFPSSLPIFVAPAALARLGHPGGEVNITKASAKEGIIQGISNNASCSIEEIMEAREPGQPLFFQLYMNRSREASESLLRKVEKAGFNAIFLTVDAAVPGKRERDQRVKGEFSVCPAVNGTDRAGNGVAQAISGYQDPDVCWADIPWIQNITKLPLIIKGIQCVEDAEKAYETGVQGIVLSNHGGRQLDFSPAPITILQELRQRKPDLLDDKNFHVFVDGGVRRGTDVLKALCLGARGVGLGRPFLYANSLWGEEGVRRAVQIMREEIVTGMQLLGVTSLDQLKPEMVRYVDRDPVHVPPTPRFHTPRNPTTSQS</sequence>
<reference evidence="20 21" key="1">
    <citation type="submission" date="2014-04" db="EMBL/GenBank/DDBJ databases">
        <authorList>
            <consortium name="DOE Joint Genome Institute"/>
            <person name="Kuo A."/>
            <person name="Zuccaro A."/>
            <person name="Kohler A."/>
            <person name="Nagy L.G."/>
            <person name="Floudas D."/>
            <person name="Copeland A."/>
            <person name="Barry K.W."/>
            <person name="Cichocki N."/>
            <person name="Veneault-Fourrey C."/>
            <person name="LaButti K."/>
            <person name="Lindquist E.A."/>
            <person name="Lipzen A."/>
            <person name="Lundell T."/>
            <person name="Morin E."/>
            <person name="Murat C."/>
            <person name="Sun H."/>
            <person name="Tunlid A."/>
            <person name="Henrissat B."/>
            <person name="Grigoriev I.V."/>
            <person name="Hibbett D.S."/>
            <person name="Martin F."/>
            <person name="Nordberg H.P."/>
            <person name="Cantor M.N."/>
            <person name="Hua S.X."/>
        </authorList>
    </citation>
    <scope>NUCLEOTIDE SEQUENCE [LARGE SCALE GENOMIC DNA]</scope>
    <source>
        <strain evidence="20 21">MAFF 305830</strain>
    </source>
</reference>
<dbReference type="InterPro" id="IPR036400">
    <property type="entry name" value="Cyt_B5-like_heme/steroid_sf"/>
</dbReference>
<evidence type="ECO:0000259" key="19">
    <source>
        <dbReference type="PROSITE" id="PS51349"/>
    </source>
</evidence>
<dbReference type="Pfam" id="PF00173">
    <property type="entry name" value="Cyt-b5"/>
    <property type="match status" value="1"/>
</dbReference>
<dbReference type="EMBL" id="KN824298">
    <property type="protein sequence ID" value="KIM27568.1"/>
    <property type="molecule type" value="Genomic_DNA"/>
</dbReference>
<comment type="similarity">
    <text evidence="13">In the C-terminal section; belongs to the FMN-dependent alpha-hydroxy acid dehydrogenase family.</text>
</comment>
<evidence type="ECO:0000256" key="17">
    <source>
        <dbReference type="SAM" id="MobiDB-lite"/>
    </source>
</evidence>
<comment type="similarity">
    <text evidence="14">In the N-terminal section; belongs to the cytochrome b5 family.</text>
</comment>
<dbReference type="OrthoDB" id="1925334at2759"/>
<feature type="domain" description="FMN hydroxy acid dehydrogenase" evidence="19">
    <location>
        <begin position="204"/>
        <end position="563"/>
    </location>
</feature>
<keyword evidence="9" id="KW-0560">Oxidoreductase</keyword>
<evidence type="ECO:0000256" key="1">
    <source>
        <dbReference type="ARBA" id="ARBA00001917"/>
    </source>
</evidence>
<accession>A0A0C2WMR5</accession>
<keyword evidence="7" id="KW-0288">FMN</keyword>
<dbReference type="PROSITE" id="PS50255">
    <property type="entry name" value="CYTOCHROME_B5_2"/>
    <property type="match status" value="1"/>
</dbReference>
<reference evidence="21" key="2">
    <citation type="submission" date="2015-01" db="EMBL/GenBank/DDBJ databases">
        <title>Evolutionary Origins and Diversification of the Mycorrhizal Mutualists.</title>
        <authorList>
            <consortium name="DOE Joint Genome Institute"/>
            <consortium name="Mycorrhizal Genomics Consortium"/>
            <person name="Kohler A."/>
            <person name="Kuo A."/>
            <person name="Nagy L.G."/>
            <person name="Floudas D."/>
            <person name="Copeland A."/>
            <person name="Barry K.W."/>
            <person name="Cichocki N."/>
            <person name="Veneault-Fourrey C."/>
            <person name="LaButti K."/>
            <person name="Lindquist E.A."/>
            <person name="Lipzen A."/>
            <person name="Lundell T."/>
            <person name="Morin E."/>
            <person name="Murat C."/>
            <person name="Riley R."/>
            <person name="Ohm R."/>
            <person name="Sun H."/>
            <person name="Tunlid A."/>
            <person name="Henrissat B."/>
            <person name="Grigoriev I.V."/>
            <person name="Hibbett D.S."/>
            <person name="Martin F."/>
        </authorList>
    </citation>
    <scope>NUCLEOTIDE SEQUENCE [LARGE SCALE GENOMIC DNA]</scope>
    <source>
        <strain evidence="21">MAFF 305830</strain>
    </source>
</reference>
<evidence type="ECO:0000256" key="13">
    <source>
        <dbReference type="ARBA" id="ARBA00061137"/>
    </source>
</evidence>
<evidence type="ECO:0000313" key="21">
    <source>
        <dbReference type="Proteomes" id="UP000054097"/>
    </source>
</evidence>
<dbReference type="InterPro" id="IPR037458">
    <property type="entry name" value="L-MDH/L-LDH_FMN-bd"/>
</dbReference>
<protein>
    <recommendedName>
        <fullName evidence="16">L-lactate dehydrogenase (cytochrome)</fullName>
        <ecNumber evidence="15">1.1.2.3</ecNumber>
    </recommendedName>
</protein>
<dbReference type="SUPFAM" id="SSF55856">
    <property type="entry name" value="Cytochrome b5-like heme/steroid binding domain"/>
    <property type="match status" value="1"/>
</dbReference>
<dbReference type="SMART" id="SM01117">
    <property type="entry name" value="Cyt-b5"/>
    <property type="match status" value="1"/>
</dbReference>
<dbReference type="HOGENOM" id="CLU_020639_1_1_1"/>
<dbReference type="GO" id="GO:0006089">
    <property type="term" value="P:lactate metabolic process"/>
    <property type="evidence" value="ECO:0007669"/>
    <property type="project" value="TreeGrafter"/>
</dbReference>
<dbReference type="PANTHER" id="PTHR10578">
    <property type="entry name" value="S -2-HYDROXY-ACID OXIDASE-RELATED"/>
    <property type="match status" value="1"/>
</dbReference>
<organism evidence="20 21">
    <name type="scientific">Serendipita vermifera MAFF 305830</name>
    <dbReference type="NCBI Taxonomy" id="933852"/>
    <lineage>
        <taxon>Eukaryota</taxon>
        <taxon>Fungi</taxon>
        <taxon>Dikarya</taxon>
        <taxon>Basidiomycota</taxon>
        <taxon>Agaricomycotina</taxon>
        <taxon>Agaricomycetes</taxon>
        <taxon>Sebacinales</taxon>
        <taxon>Serendipitaceae</taxon>
        <taxon>Serendipita</taxon>
    </lineage>
</organism>
<evidence type="ECO:0000256" key="10">
    <source>
        <dbReference type="ARBA" id="ARBA00023004"/>
    </source>
</evidence>
<dbReference type="GO" id="GO:0005758">
    <property type="term" value="C:mitochondrial intermembrane space"/>
    <property type="evidence" value="ECO:0007669"/>
    <property type="project" value="UniProtKB-SubCell"/>
</dbReference>
<feature type="region of interest" description="Disordered" evidence="17">
    <location>
        <begin position="564"/>
        <end position="585"/>
    </location>
</feature>
<comment type="subcellular location">
    <subcellularLocation>
        <location evidence="3">Mitochondrion intermembrane space</location>
    </subcellularLocation>
</comment>
<feature type="domain" description="Cytochrome b5 heme-binding" evidence="18">
    <location>
        <begin position="102"/>
        <end position="178"/>
    </location>
</feature>
<evidence type="ECO:0000256" key="9">
    <source>
        <dbReference type="ARBA" id="ARBA00023002"/>
    </source>
</evidence>
<dbReference type="PROSITE" id="PS00557">
    <property type="entry name" value="FMN_HYDROXY_ACID_DH_1"/>
    <property type="match status" value="1"/>
</dbReference>
<dbReference type="Gene3D" id="3.20.20.70">
    <property type="entry name" value="Aldolase class I"/>
    <property type="match status" value="1"/>
</dbReference>
<dbReference type="GO" id="GO:0046872">
    <property type="term" value="F:metal ion binding"/>
    <property type="evidence" value="ECO:0007669"/>
    <property type="project" value="UniProtKB-KW"/>
</dbReference>
<dbReference type="FunFam" id="3.20.20.70:FF:000062">
    <property type="entry name" value="Cytochrome b2, mitochondrial, putative"/>
    <property type="match status" value="1"/>
</dbReference>
<evidence type="ECO:0000256" key="7">
    <source>
        <dbReference type="ARBA" id="ARBA00022643"/>
    </source>
</evidence>
<evidence type="ECO:0000256" key="4">
    <source>
        <dbReference type="ARBA" id="ARBA00011881"/>
    </source>
</evidence>
<comment type="subunit">
    <text evidence="4">Homotetramer.</text>
</comment>
<dbReference type="AlphaFoldDB" id="A0A0C2WMR5"/>
<keyword evidence="21" id="KW-1185">Reference proteome</keyword>
<dbReference type="InterPro" id="IPR037396">
    <property type="entry name" value="FMN_HAD"/>
</dbReference>
<evidence type="ECO:0000256" key="15">
    <source>
        <dbReference type="ARBA" id="ARBA00066458"/>
    </source>
</evidence>
<dbReference type="Gene3D" id="3.10.120.10">
    <property type="entry name" value="Cytochrome b5-like heme/steroid binding domain"/>
    <property type="match status" value="1"/>
</dbReference>
<dbReference type="GO" id="GO:0004460">
    <property type="term" value="F:L-lactate dehydrogenase (cytochrome) activity"/>
    <property type="evidence" value="ECO:0007669"/>
    <property type="project" value="UniProtKB-EC"/>
</dbReference>